<dbReference type="GO" id="GO:0005737">
    <property type="term" value="C:cytoplasm"/>
    <property type="evidence" value="ECO:0007669"/>
    <property type="project" value="TreeGrafter"/>
</dbReference>
<dbReference type="CDD" id="cd10747">
    <property type="entry name" value="DnaJ_C"/>
    <property type="match status" value="1"/>
</dbReference>
<dbReference type="EMBL" id="CP007501">
    <property type="protein sequence ID" value="AKD24963.1"/>
    <property type="molecule type" value="Genomic_DNA"/>
</dbReference>
<keyword evidence="2" id="KW-0238">DNA-binding</keyword>
<dbReference type="RefSeq" id="WP_046329836.1">
    <property type="nucleotide sequence ID" value="NZ_CP007501.1"/>
</dbReference>
<dbReference type="OrthoDB" id="9779889at2"/>
<dbReference type="FunFam" id="2.60.260.20:FF:000008">
    <property type="entry name" value="Curved DNA-binding protein"/>
    <property type="match status" value="1"/>
</dbReference>
<evidence type="ECO:0000256" key="1">
    <source>
        <dbReference type="ARBA" id="ARBA00022490"/>
    </source>
</evidence>
<dbReference type="InterPro" id="IPR018253">
    <property type="entry name" value="DnaJ_domain_CS"/>
</dbReference>
<dbReference type="SUPFAM" id="SSF49493">
    <property type="entry name" value="HSP40/DnaJ peptide-binding domain"/>
    <property type="match status" value="2"/>
</dbReference>
<organism evidence="5 6">
    <name type="scientific">Polynucleobacter duraquae</name>
    <dbReference type="NCBI Taxonomy" id="1835254"/>
    <lineage>
        <taxon>Bacteria</taxon>
        <taxon>Pseudomonadati</taxon>
        <taxon>Pseudomonadota</taxon>
        <taxon>Betaproteobacteria</taxon>
        <taxon>Burkholderiales</taxon>
        <taxon>Burkholderiaceae</taxon>
        <taxon>Polynucleobacter</taxon>
    </lineage>
</organism>
<evidence type="ECO:0000313" key="5">
    <source>
        <dbReference type="EMBL" id="AKD24963.1"/>
    </source>
</evidence>
<evidence type="ECO:0000256" key="2">
    <source>
        <dbReference type="ARBA" id="ARBA00023125"/>
    </source>
</evidence>
<reference evidence="5 6" key="1">
    <citation type="submission" date="2014-03" db="EMBL/GenBank/DDBJ databases">
        <title>Genome of Polynucleobacter strain MWH-MoK4.</title>
        <authorList>
            <person name="Hahn M.W."/>
        </authorList>
    </citation>
    <scope>NUCLEOTIDE SEQUENCE [LARGE SCALE GENOMIC DNA]</scope>
    <source>
        <strain evidence="5 6">MWH-MoK4</strain>
    </source>
</reference>
<dbReference type="PRINTS" id="PR00625">
    <property type="entry name" value="JDOMAIN"/>
</dbReference>
<dbReference type="Pfam" id="PF01556">
    <property type="entry name" value="DnaJ_C"/>
    <property type="match status" value="1"/>
</dbReference>
<dbReference type="InterPro" id="IPR036869">
    <property type="entry name" value="J_dom_sf"/>
</dbReference>
<dbReference type="PANTHER" id="PTHR43096:SF52">
    <property type="entry name" value="DNAJ HOMOLOG 1, MITOCHONDRIAL-RELATED"/>
    <property type="match status" value="1"/>
</dbReference>
<dbReference type="HOGENOM" id="CLU_017633_0_0_4"/>
<dbReference type="KEGG" id="pdq:CL55_00006300"/>
<dbReference type="InterPro" id="IPR002939">
    <property type="entry name" value="DnaJ_C"/>
</dbReference>
<dbReference type="GO" id="GO:0042026">
    <property type="term" value="P:protein refolding"/>
    <property type="evidence" value="ECO:0007669"/>
    <property type="project" value="TreeGrafter"/>
</dbReference>
<dbReference type="PATRIC" id="fig|576611.7.peg.638"/>
<keyword evidence="1" id="KW-0963">Cytoplasm</keyword>
<dbReference type="SUPFAM" id="SSF46565">
    <property type="entry name" value="Chaperone J-domain"/>
    <property type="match status" value="1"/>
</dbReference>
<name>A0A0E3V0X1_9BURK</name>
<proteinExistence type="predicted"/>
<keyword evidence="6" id="KW-1185">Reference proteome</keyword>
<dbReference type="Gene3D" id="1.10.287.110">
    <property type="entry name" value="DnaJ domain"/>
    <property type="match status" value="1"/>
</dbReference>
<dbReference type="InterPro" id="IPR001623">
    <property type="entry name" value="DnaJ_domain"/>
</dbReference>
<evidence type="ECO:0000313" key="6">
    <source>
        <dbReference type="Proteomes" id="UP000061135"/>
    </source>
</evidence>
<dbReference type="STRING" id="1835254.CL55_00006300"/>
<dbReference type="Gene3D" id="2.60.260.20">
    <property type="entry name" value="Urease metallochaperone UreE, N-terminal domain"/>
    <property type="match status" value="2"/>
</dbReference>
<feature type="domain" description="J" evidence="4">
    <location>
        <begin position="5"/>
        <end position="69"/>
    </location>
</feature>
<dbReference type="Proteomes" id="UP000061135">
    <property type="component" value="Chromosome"/>
</dbReference>
<evidence type="ECO:0000259" key="4">
    <source>
        <dbReference type="PROSITE" id="PS50076"/>
    </source>
</evidence>
<accession>A0A0E3V0X1</accession>
<keyword evidence="3" id="KW-0143">Chaperone</keyword>
<evidence type="ECO:0000256" key="3">
    <source>
        <dbReference type="ARBA" id="ARBA00023186"/>
    </source>
</evidence>
<dbReference type="GO" id="GO:0051082">
    <property type="term" value="F:unfolded protein binding"/>
    <property type="evidence" value="ECO:0007669"/>
    <property type="project" value="InterPro"/>
</dbReference>
<dbReference type="Pfam" id="PF00226">
    <property type="entry name" value="DnaJ"/>
    <property type="match status" value="1"/>
</dbReference>
<dbReference type="FunFam" id="2.60.260.20:FF:000013">
    <property type="entry name" value="DnaJ subfamily B member 11"/>
    <property type="match status" value="1"/>
</dbReference>
<gene>
    <name evidence="5" type="ORF">CL55_00006300</name>
</gene>
<sequence>MKFRDYYETLGVARGATEAEIKAAYRKLARKYHPDVNKEAGAEAQFKEVGEAYSVLKDTEKRASYDRMGANWKNGQDFTPPPNWNEGFEYSDSNFGGGHGGFGGGYEGDQSEFFESLFGRGRQSQGGRGANPRQGMNLKGQDHHAKILIDLADAYNGAQRTISLHMPTQDANGHVSTQERKLDVSIPKGIKAGQNLRLAGQGGPGMGSGGAGDLYLEIDFHPNPMYRVDGKDVYLDLPLAPWEAALGATVNIPTPAGSTLELKIPAGTAAGRKMRLKEKGIPSKEAGDLYVVPNIVLPSAETDGQKEAYQALEKAFDFQPRNHLKG</sequence>
<protein>
    <submittedName>
        <fullName evidence="5">DnaJ-class molecular chaperone with C-terminal Zn finger domain</fullName>
    </submittedName>
</protein>
<dbReference type="PROSITE" id="PS50076">
    <property type="entry name" value="DNAJ_2"/>
    <property type="match status" value="1"/>
</dbReference>
<dbReference type="SMART" id="SM00271">
    <property type="entry name" value="DnaJ"/>
    <property type="match status" value="1"/>
</dbReference>
<dbReference type="PROSITE" id="PS00636">
    <property type="entry name" value="DNAJ_1"/>
    <property type="match status" value="1"/>
</dbReference>
<dbReference type="GO" id="GO:0003677">
    <property type="term" value="F:DNA binding"/>
    <property type="evidence" value="ECO:0007669"/>
    <property type="project" value="UniProtKB-KW"/>
</dbReference>
<dbReference type="InterPro" id="IPR008971">
    <property type="entry name" value="HSP40/DnaJ_pept-bd"/>
</dbReference>
<dbReference type="CDD" id="cd06257">
    <property type="entry name" value="DnaJ"/>
    <property type="match status" value="1"/>
</dbReference>
<dbReference type="AlphaFoldDB" id="A0A0E3V0X1"/>
<dbReference type="PANTHER" id="PTHR43096">
    <property type="entry name" value="DNAJ HOMOLOG 1, MITOCHONDRIAL-RELATED"/>
    <property type="match status" value="1"/>
</dbReference>